<reference evidence="2 3" key="1">
    <citation type="submission" date="2006-01" db="EMBL/GenBank/DDBJ databases">
        <title>Complete sequence of Anaeromyxobacter dehalogenans 2CP-C.</title>
        <authorList>
            <consortium name="US DOE Joint Genome Institute"/>
            <person name="Copeland A."/>
            <person name="Lucas S."/>
            <person name="Lapidus A."/>
            <person name="Barry K."/>
            <person name="Detter J.C."/>
            <person name="Glavina T."/>
            <person name="Hammon N."/>
            <person name="Israni S."/>
            <person name="Pitluck S."/>
            <person name="Brettin T."/>
            <person name="Bruce D."/>
            <person name="Han C."/>
            <person name="Tapia R."/>
            <person name="Gilna P."/>
            <person name="Kiss H."/>
            <person name="Schmutz J."/>
            <person name="Larimer F."/>
            <person name="Land M."/>
            <person name="Kyrpides N."/>
            <person name="Anderson I."/>
            <person name="Sanford R.A."/>
            <person name="Ritalahti K.M."/>
            <person name="Thomas H.S."/>
            <person name="Kirby J.R."/>
            <person name="Zhulin I.B."/>
            <person name="Loeffler F.E."/>
            <person name="Richardson P."/>
        </authorList>
    </citation>
    <scope>NUCLEOTIDE SEQUENCE [LARGE SCALE GENOMIC DNA]</scope>
    <source>
        <strain evidence="2 3">2CP-C</strain>
    </source>
</reference>
<sequence>MPSSPASTGLPALDAVVQGLRPGDNVVWQVESVEDYAPLVAPFVARALAEGRRLVYFRFARHAQLVPDAAGAQVHRLSPALGFESFTASIHRVIEAQGKGAYYVFDCLSGLAADWYSDLMLGNFFMVTCPYLYELETVTYFALLRDGHSHEAVDAIRSTTQLLVDVFRHQAALHVHPLKVQGRHSPTMYLPHRWEGDALRPLTESAVVAEALADATERRHDPFSRIDVWERRFLQARAVADDVVAGRRSWEDGQEAFRTLLRMMLTRDERFTELAARYLDLDDLFAIRRRMVGTGLVGGKAAGMLVARAVLERTEPGWKRRLEPHDSWFVGSDVFYTYLVRNGLWRARRGQRSRGAFLEGAAEAQERILAGTFPDFAVRQFVLMLESYGQSPIIVRSSSLLEDGFGNAFTGKYESVFCPNQGSPEERLEALLAAVKAVYASAMSEEALHYRERRGLLDRDEQMAILVQRVSGGVHGKYFYPQCAGVALSYNPYVWSHLIDPQAGVLRLVFGMGTRAVDRSDDDYTRVVALNAPKLRPETSLDEVTEYAQRRVDVIDLEANRFAAERIDAVVRGSPDLPVDLFAVQRREGGGWVLTFEKLLWATSFVAEMRAMLAILRDAYRYPVDVEFTANQLAGGELRVNLVQCRPLQVKEGGMLPPAPQVRADSVLLASRGPVVGQGTHAPVDRLVFVDPDAYSTLSTQDRYEVARVVGRAARLPTPAEGGRILLLGPGRWGTTTPALGVPVSFAEIHRVAALGEIIGMGNVIPDVSLGSHFFNELVEADMLYLALYPGYPGHALEAERLRALPNRLPELLPDDARLAGVVRVLDFPAAPGGPRLQLYASCVTQEVLGYLADEPAGAPGPPPPPRPA</sequence>
<feature type="domain" description="Pyruvate phosphate dikinase AMP/ATP-binding" evidence="1">
    <location>
        <begin position="296"/>
        <end position="653"/>
    </location>
</feature>
<dbReference type="KEGG" id="ade:Adeh_2962"/>
<dbReference type="SUPFAM" id="SSF56059">
    <property type="entry name" value="Glutathione synthetase ATP-binding domain-like"/>
    <property type="match status" value="1"/>
</dbReference>
<dbReference type="RefSeq" id="WP_011422014.1">
    <property type="nucleotide sequence ID" value="NC_007760.1"/>
</dbReference>
<name>Q2IDS3_ANADE</name>
<dbReference type="eggNOG" id="COG0574">
    <property type="taxonomic scope" value="Bacteria"/>
</dbReference>
<evidence type="ECO:0000313" key="3">
    <source>
        <dbReference type="Proteomes" id="UP000001935"/>
    </source>
</evidence>
<dbReference type="AlphaFoldDB" id="Q2IDS3"/>
<dbReference type="InterPro" id="IPR002192">
    <property type="entry name" value="PPDK_AMP/ATP-bd"/>
</dbReference>
<gene>
    <name evidence="2" type="ordered locus">Adeh_2962</name>
</gene>
<dbReference type="STRING" id="290397.Adeh_2962"/>
<dbReference type="HOGENOM" id="CLU_015408_0_0_7"/>
<dbReference type="GO" id="GO:0005524">
    <property type="term" value="F:ATP binding"/>
    <property type="evidence" value="ECO:0007669"/>
    <property type="project" value="InterPro"/>
</dbReference>
<dbReference type="EMBL" id="CP000251">
    <property type="protein sequence ID" value="ABC82732.1"/>
    <property type="molecule type" value="Genomic_DNA"/>
</dbReference>
<dbReference type="GO" id="GO:0016301">
    <property type="term" value="F:kinase activity"/>
    <property type="evidence" value="ECO:0007669"/>
    <property type="project" value="InterPro"/>
</dbReference>
<evidence type="ECO:0000259" key="1">
    <source>
        <dbReference type="Pfam" id="PF01326"/>
    </source>
</evidence>
<protein>
    <recommendedName>
        <fullName evidence="1">Pyruvate phosphate dikinase AMP/ATP-binding domain-containing protein</fullName>
    </recommendedName>
</protein>
<dbReference type="Proteomes" id="UP000001935">
    <property type="component" value="Chromosome"/>
</dbReference>
<accession>Q2IDS3</accession>
<dbReference type="Gene3D" id="3.30.1490.20">
    <property type="entry name" value="ATP-grasp fold, A domain"/>
    <property type="match status" value="1"/>
</dbReference>
<evidence type="ECO:0000313" key="2">
    <source>
        <dbReference type="EMBL" id="ABC82732.1"/>
    </source>
</evidence>
<dbReference type="OrthoDB" id="9812167at2"/>
<proteinExistence type="predicted"/>
<organism evidence="2 3">
    <name type="scientific">Anaeromyxobacter dehalogenans (strain 2CP-C)</name>
    <dbReference type="NCBI Taxonomy" id="290397"/>
    <lineage>
        <taxon>Bacteria</taxon>
        <taxon>Pseudomonadati</taxon>
        <taxon>Myxococcota</taxon>
        <taxon>Myxococcia</taxon>
        <taxon>Myxococcales</taxon>
        <taxon>Cystobacterineae</taxon>
        <taxon>Anaeromyxobacteraceae</taxon>
        <taxon>Anaeromyxobacter</taxon>
    </lineage>
</organism>
<dbReference type="InterPro" id="IPR013815">
    <property type="entry name" value="ATP_grasp_subdomain_1"/>
</dbReference>
<dbReference type="Pfam" id="PF01326">
    <property type="entry name" value="PPDK_N"/>
    <property type="match status" value="1"/>
</dbReference>